<evidence type="ECO:0008006" key="5">
    <source>
        <dbReference type="Google" id="ProtNLM"/>
    </source>
</evidence>
<dbReference type="GO" id="GO:0005737">
    <property type="term" value="C:cytoplasm"/>
    <property type="evidence" value="ECO:0007669"/>
    <property type="project" value="TreeGrafter"/>
</dbReference>
<dbReference type="EMBL" id="BMAV01014658">
    <property type="protein sequence ID" value="GFY63232.1"/>
    <property type="molecule type" value="Genomic_DNA"/>
</dbReference>
<dbReference type="InterPro" id="IPR015267">
    <property type="entry name" value="PPP4R2"/>
</dbReference>
<dbReference type="Proteomes" id="UP000886998">
    <property type="component" value="Unassembled WGS sequence"/>
</dbReference>
<feature type="compositionally biased region" description="Polar residues" evidence="2">
    <location>
        <begin position="342"/>
        <end position="355"/>
    </location>
</feature>
<feature type="compositionally biased region" description="Polar residues" evidence="2">
    <location>
        <begin position="395"/>
        <end position="417"/>
    </location>
</feature>
<comment type="similarity">
    <text evidence="1">Belongs to the PPP4R2 family.</text>
</comment>
<gene>
    <name evidence="3" type="primary">ppp4r2-a</name>
    <name evidence="3" type="ORF">TNIN_474171</name>
</gene>
<comment type="caution">
    <text evidence="3">The sequence shown here is derived from an EMBL/GenBank/DDBJ whole genome shotgun (WGS) entry which is preliminary data.</text>
</comment>
<dbReference type="GO" id="GO:0019888">
    <property type="term" value="F:protein phosphatase regulator activity"/>
    <property type="evidence" value="ECO:0007669"/>
    <property type="project" value="InterPro"/>
</dbReference>
<proteinExistence type="inferred from homology"/>
<feature type="region of interest" description="Disordered" evidence="2">
    <location>
        <begin position="136"/>
        <end position="180"/>
    </location>
</feature>
<dbReference type="PANTHER" id="PTHR16487">
    <property type="entry name" value="PPP4R2-RELATED PROTEIN"/>
    <property type="match status" value="1"/>
</dbReference>
<name>A0A8X7CFP7_9ARAC</name>
<evidence type="ECO:0000256" key="2">
    <source>
        <dbReference type="SAM" id="MobiDB-lite"/>
    </source>
</evidence>
<dbReference type="PANTHER" id="PTHR16487:SF0">
    <property type="entry name" value="PROTEIN PHOSPHATASE 4 REGULATORY SUBUNIT 2-RELATED"/>
    <property type="match status" value="1"/>
</dbReference>
<evidence type="ECO:0000313" key="4">
    <source>
        <dbReference type="Proteomes" id="UP000886998"/>
    </source>
</evidence>
<protein>
    <recommendedName>
        <fullName evidence="5">Serine/threonine-protein phosphatase 4 regulatory subunit 2</fullName>
    </recommendedName>
</protein>
<accession>A0A8X7CFP7</accession>
<organism evidence="3 4">
    <name type="scientific">Trichonephila inaurata madagascariensis</name>
    <dbReference type="NCBI Taxonomy" id="2747483"/>
    <lineage>
        <taxon>Eukaryota</taxon>
        <taxon>Metazoa</taxon>
        <taxon>Ecdysozoa</taxon>
        <taxon>Arthropoda</taxon>
        <taxon>Chelicerata</taxon>
        <taxon>Arachnida</taxon>
        <taxon>Araneae</taxon>
        <taxon>Araneomorphae</taxon>
        <taxon>Entelegynae</taxon>
        <taxon>Araneoidea</taxon>
        <taxon>Nephilidae</taxon>
        <taxon>Trichonephila</taxon>
        <taxon>Trichonephila inaurata</taxon>
    </lineage>
</organism>
<feature type="compositionally biased region" description="Polar residues" evidence="2">
    <location>
        <begin position="259"/>
        <end position="270"/>
    </location>
</feature>
<sequence>MEWNAESVLDALNDFERKLELSPILEDYLKRIAKNGEIVFPWSKLKPLLKKKLEVVLDEFYETCPVETSVPVPNFETFNFDSLKKTILQAVESFTSAPFTIQRLCELVTDPTKHYNRTDKYMRGIEKNVLVVSTIEPRPGQGDGNNVNNPVVNGLLNDSPRDDNDTLNGHENTDSVSSSNINTSSNHVLLENFANVFPSAACIPSASNICINREIDNNFLSNSECVDTQDVDFESSPPVEQLENVPASKEEEEMDTTVDEQVSVSVNSDESTLDEAVSSDEASVTEPEKTVTTESSDDQSELDPASSDSNDNVSASENVKIEADCSESQVELPLPNPETAKPTESQQDDTVSQSDENSCNSSELSQSSEASDDAEITQSEDTVPSVSEEVSQSVATNETSDTCMELESSTDSAEPVE</sequence>
<dbReference type="AlphaFoldDB" id="A0A8X7CFP7"/>
<evidence type="ECO:0000313" key="3">
    <source>
        <dbReference type="EMBL" id="GFY63232.1"/>
    </source>
</evidence>
<feature type="compositionally biased region" description="Low complexity" evidence="2">
    <location>
        <begin position="305"/>
        <end position="318"/>
    </location>
</feature>
<feature type="compositionally biased region" description="Low complexity" evidence="2">
    <location>
        <begin position="356"/>
        <end position="369"/>
    </location>
</feature>
<feature type="compositionally biased region" description="Low complexity" evidence="2">
    <location>
        <begin position="383"/>
        <end position="394"/>
    </location>
</feature>
<dbReference type="OrthoDB" id="341898at2759"/>
<keyword evidence="4" id="KW-1185">Reference proteome</keyword>
<reference evidence="3" key="1">
    <citation type="submission" date="2020-08" db="EMBL/GenBank/DDBJ databases">
        <title>Multicomponent nature underlies the extraordinary mechanical properties of spider dragline silk.</title>
        <authorList>
            <person name="Kono N."/>
            <person name="Nakamura H."/>
            <person name="Mori M."/>
            <person name="Yoshida Y."/>
            <person name="Ohtoshi R."/>
            <person name="Malay A.D."/>
            <person name="Moran D.A.P."/>
            <person name="Tomita M."/>
            <person name="Numata K."/>
            <person name="Arakawa K."/>
        </authorList>
    </citation>
    <scope>NUCLEOTIDE SEQUENCE</scope>
</reference>
<feature type="region of interest" description="Disordered" evidence="2">
    <location>
        <begin position="230"/>
        <end position="417"/>
    </location>
</feature>
<evidence type="ECO:0000256" key="1">
    <source>
        <dbReference type="ARBA" id="ARBA00009207"/>
    </source>
</evidence>
<dbReference type="GO" id="GO:0030289">
    <property type="term" value="C:protein phosphatase 4 complex"/>
    <property type="evidence" value="ECO:0007669"/>
    <property type="project" value="InterPro"/>
</dbReference>
<dbReference type="Pfam" id="PF09184">
    <property type="entry name" value="PPP4R2"/>
    <property type="match status" value="1"/>
</dbReference>
<dbReference type="GO" id="GO:0005634">
    <property type="term" value="C:nucleus"/>
    <property type="evidence" value="ECO:0007669"/>
    <property type="project" value="TreeGrafter"/>
</dbReference>
<feature type="compositionally biased region" description="Low complexity" evidence="2">
    <location>
        <begin position="144"/>
        <end position="158"/>
    </location>
</feature>